<organism evidence="1 2">
    <name type="scientific">Flagellimonas iocasae</name>
    <dbReference type="NCBI Taxonomy" id="2055905"/>
    <lineage>
        <taxon>Bacteria</taxon>
        <taxon>Pseudomonadati</taxon>
        <taxon>Bacteroidota</taxon>
        <taxon>Flavobacteriia</taxon>
        <taxon>Flavobacteriales</taxon>
        <taxon>Flavobacteriaceae</taxon>
        <taxon>Flagellimonas</taxon>
    </lineage>
</organism>
<evidence type="ECO:0000313" key="2">
    <source>
        <dbReference type="Proteomes" id="UP001597342"/>
    </source>
</evidence>
<comment type="caution">
    <text evidence="1">The sequence shown here is derived from an EMBL/GenBank/DDBJ whole genome shotgun (WGS) entry which is preliminary data.</text>
</comment>
<name>A0ABW4Y2P8_9FLAO</name>
<evidence type="ECO:0000313" key="1">
    <source>
        <dbReference type="EMBL" id="MFD2101410.1"/>
    </source>
</evidence>
<evidence type="ECO:0008006" key="3">
    <source>
        <dbReference type="Google" id="ProtNLM"/>
    </source>
</evidence>
<dbReference type="EMBL" id="JBHUHU010000005">
    <property type="protein sequence ID" value="MFD2101410.1"/>
    <property type="molecule type" value="Genomic_DNA"/>
</dbReference>
<reference evidence="2" key="1">
    <citation type="journal article" date="2019" name="Int. J. Syst. Evol. Microbiol.">
        <title>The Global Catalogue of Microorganisms (GCM) 10K type strain sequencing project: providing services to taxonomists for standard genome sequencing and annotation.</title>
        <authorList>
            <consortium name="The Broad Institute Genomics Platform"/>
            <consortium name="The Broad Institute Genome Sequencing Center for Infectious Disease"/>
            <person name="Wu L."/>
            <person name="Ma J."/>
        </authorList>
    </citation>
    <scope>NUCLEOTIDE SEQUENCE [LARGE SCALE GENOMIC DNA]</scope>
    <source>
        <strain evidence="2">JCM 3389</strain>
    </source>
</reference>
<gene>
    <name evidence="1" type="ORF">ACFSJE_16600</name>
</gene>
<keyword evidence="2" id="KW-1185">Reference proteome</keyword>
<dbReference type="Proteomes" id="UP001597342">
    <property type="component" value="Unassembled WGS sequence"/>
</dbReference>
<accession>A0ABW4Y2P8</accession>
<dbReference type="RefSeq" id="WP_379831991.1">
    <property type="nucleotide sequence ID" value="NZ_JBHUHU010000005.1"/>
</dbReference>
<proteinExistence type="predicted"/>
<protein>
    <recommendedName>
        <fullName evidence="3">HTH cro/C1-type domain-containing protein</fullName>
    </recommendedName>
</protein>
<sequence>MIEEEDILHFTTSIEMVLKELRMEKGVSQGKPTGLSQSDVNIEFANKYKITINMGRIESKPSFGVTKLFLLCDYFDISIPQFFERVLDKKKVDIVSFLKDKESKRIKKSKFNKKD</sequence>